<dbReference type="Pfam" id="PF01266">
    <property type="entry name" value="DAO"/>
    <property type="match status" value="1"/>
</dbReference>
<evidence type="ECO:0000256" key="1">
    <source>
        <dbReference type="ARBA" id="ARBA00001974"/>
    </source>
</evidence>
<dbReference type="EMBL" id="FXZI01000013">
    <property type="protein sequence ID" value="SMY01801.1"/>
    <property type="molecule type" value="Genomic_DNA"/>
</dbReference>
<dbReference type="KEGG" id="blin:BLSMQ_0139"/>
<reference evidence="18" key="2">
    <citation type="submission" date="2016-09" db="EMBL/GenBank/DDBJ databases">
        <title>Complete Genome Sequence of Brevibacterium linens SMQ-1335.</title>
        <authorList>
            <person name="de Melo A.G."/>
            <person name="Labrie S.J."/>
            <person name="Dumaresq J."/>
            <person name="Roberts R.J."/>
            <person name="Tremblay D.M."/>
            <person name="Moineau S."/>
        </authorList>
    </citation>
    <scope>NUCLEOTIDE SEQUENCE [LARGE SCALE GENOMIC DNA]</scope>
    <source>
        <strain evidence="18">SMQ-1335</strain>
    </source>
</reference>
<reference evidence="23 24" key="5">
    <citation type="submission" date="2017-03" db="EMBL/GenBank/DDBJ databases">
        <authorList>
            <person name="Afonso C.L."/>
            <person name="Miller P.J."/>
            <person name="Scott M.A."/>
            <person name="Spackman E."/>
            <person name="Goraichik I."/>
            <person name="Dimitrov K.M."/>
            <person name="Suarez D.L."/>
            <person name="Swayne D.E."/>
        </authorList>
    </citation>
    <scope>NUCLEOTIDE SEQUENCE [LARGE SCALE GENOMIC DNA]</scope>
    <source>
        <strain evidence="14">6</strain>
        <strain evidence="24">6(3)</strain>
        <strain evidence="16">8</strain>
        <strain evidence="23">8(6)</strain>
        <strain evidence="15">CNRZ 920</strain>
    </source>
</reference>
<evidence type="ECO:0000259" key="9">
    <source>
        <dbReference type="Pfam" id="PF16901"/>
    </source>
</evidence>
<dbReference type="GO" id="GO:0009331">
    <property type="term" value="C:glycerol-3-phosphate dehydrogenase (FAD) complex"/>
    <property type="evidence" value="ECO:0007669"/>
    <property type="project" value="UniProtKB-UniRule"/>
</dbReference>
<dbReference type="InterPro" id="IPR006076">
    <property type="entry name" value="FAD-dep_OxRdtase"/>
</dbReference>
<evidence type="ECO:0000313" key="17">
    <source>
        <dbReference type="EMBL" id="TGD38561.1"/>
    </source>
</evidence>
<comment type="similarity">
    <text evidence="2 7">Belongs to the FAD-dependent glycerol-3-phosphate dehydrogenase family.</text>
</comment>
<dbReference type="Proteomes" id="UP000297736">
    <property type="component" value="Unassembled WGS sequence"/>
</dbReference>
<feature type="domain" description="Alpha-glycerophosphate oxidase C-terminal" evidence="9">
    <location>
        <begin position="404"/>
        <end position="503"/>
    </location>
</feature>
<evidence type="ECO:0000259" key="8">
    <source>
        <dbReference type="Pfam" id="PF01266"/>
    </source>
</evidence>
<evidence type="ECO:0000256" key="7">
    <source>
        <dbReference type="RuleBase" id="RU361217"/>
    </source>
</evidence>
<dbReference type="Proteomes" id="UP000217564">
    <property type="component" value="Unassembled WGS sequence"/>
</dbReference>
<gene>
    <name evidence="15" type="ORF">BAUR920_02548</name>
    <name evidence="14" type="ORF">BAURA63_00566</name>
    <name evidence="16" type="ORF">BAURA86_03100</name>
    <name evidence="10" type="ORF">BLSMQ_0139</name>
    <name evidence="13" type="ORF">CIK64_00620</name>
    <name evidence="12" type="ORF">CIK65_04120</name>
    <name evidence="11" type="ORF">CIK79_08885</name>
    <name evidence="17" type="ORF">EB834_10270</name>
</gene>
<dbReference type="GO" id="GO:0004368">
    <property type="term" value="F:glycerol-3-phosphate dehydrogenase (quinone) activity"/>
    <property type="evidence" value="ECO:0007669"/>
    <property type="project" value="UniProtKB-EC"/>
</dbReference>
<comment type="cofactor">
    <cofactor evidence="1 7">
        <name>FAD</name>
        <dbReference type="ChEBI" id="CHEBI:57692"/>
    </cofactor>
</comment>
<dbReference type="Gene3D" id="3.50.50.60">
    <property type="entry name" value="FAD/NAD(P)-binding domain"/>
    <property type="match status" value="1"/>
</dbReference>
<reference evidence="19 20" key="3">
    <citation type="journal article" date="2017" name="Elife">
        <title>Extensive horizontal gene transfer in cheese-associated bacteria.</title>
        <authorList>
            <person name="Bonham K.S."/>
            <person name="Wolfe B.E."/>
            <person name="Dutton R.J."/>
        </authorList>
    </citation>
    <scope>NUCLEOTIDE SEQUENCE [LARGE SCALE GENOMIC DNA]</scope>
    <source>
        <strain evidence="13 19">947_7</strain>
        <strain evidence="12 21">962_8</strain>
        <strain evidence="11 20">JB5</strain>
    </source>
</reference>
<dbReference type="InterPro" id="IPR038299">
    <property type="entry name" value="DAO_C_sf"/>
</dbReference>
<dbReference type="EMBL" id="CP017150">
    <property type="protein sequence ID" value="AOP51861.1"/>
    <property type="molecule type" value="Genomic_DNA"/>
</dbReference>
<dbReference type="RefSeq" id="WP_009882054.1">
    <property type="nucleotide sequence ID" value="NZ_AAGP01000005.1"/>
</dbReference>
<dbReference type="GO" id="GO:0046168">
    <property type="term" value="P:glycerol-3-phosphate catabolic process"/>
    <property type="evidence" value="ECO:0007669"/>
    <property type="project" value="TreeGrafter"/>
</dbReference>
<keyword evidence="3 7" id="KW-0285">Flavoprotein</keyword>
<dbReference type="Pfam" id="PF16901">
    <property type="entry name" value="DAO_C"/>
    <property type="match status" value="1"/>
</dbReference>
<name>A0A1D7VYN3_BREAU</name>
<accession>A0A1D7VYN3</accession>
<dbReference type="EMBL" id="FXZG01000015">
    <property type="protein sequence ID" value="SMX91662.1"/>
    <property type="molecule type" value="Genomic_DNA"/>
</dbReference>
<proteinExistence type="inferred from homology"/>
<dbReference type="EC" id="1.1.5.3" evidence="7"/>
<dbReference type="Proteomes" id="UP000094793">
    <property type="component" value="Chromosome"/>
</dbReference>
<evidence type="ECO:0000313" key="11">
    <source>
        <dbReference type="EMBL" id="PCC18394.1"/>
    </source>
</evidence>
<protein>
    <recommendedName>
        <fullName evidence="7">Glycerol-3-phosphate dehydrogenase</fullName>
        <ecNumber evidence="7">1.1.5.3</ecNumber>
    </recommendedName>
</protein>
<evidence type="ECO:0000313" key="13">
    <source>
        <dbReference type="EMBL" id="PCC48239.1"/>
    </source>
</evidence>
<keyword evidence="5" id="KW-0274">FAD</keyword>
<dbReference type="eggNOG" id="COG0578">
    <property type="taxonomic scope" value="Bacteria"/>
</dbReference>
<dbReference type="Proteomes" id="UP000234289">
    <property type="component" value="Unassembled WGS sequence"/>
</dbReference>
<evidence type="ECO:0000313" key="20">
    <source>
        <dbReference type="Proteomes" id="UP000218377"/>
    </source>
</evidence>
<evidence type="ECO:0000313" key="18">
    <source>
        <dbReference type="Proteomes" id="UP000094793"/>
    </source>
</evidence>
<reference evidence="17 25" key="6">
    <citation type="submission" date="2018-10" db="EMBL/GenBank/DDBJ databases">
        <title>Brevibacterium genomes from Austrain hard cheese rinds.</title>
        <authorList>
            <person name="Anast J.M."/>
            <person name="Dzieciol M."/>
            <person name="Schultz D.L."/>
            <person name="Mann E."/>
            <person name="Wagner M."/>
            <person name="Schmitz-Esser S."/>
        </authorList>
    </citation>
    <scope>NUCLEOTIDE SEQUENCE [LARGE SCALE GENOMIC DNA]</scope>
    <source>
        <strain evidence="17 25">L261</strain>
    </source>
</reference>
<dbReference type="EMBL" id="RHFF01000009">
    <property type="protein sequence ID" value="TGD38561.1"/>
    <property type="molecule type" value="Genomic_DNA"/>
</dbReference>
<dbReference type="SUPFAM" id="SSF51905">
    <property type="entry name" value="FAD/NAD(P)-binding domain"/>
    <property type="match status" value="1"/>
</dbReference>
<dbReference type="InterPro" id="IPR000447">
    <property type="entry name" value="G3P_DH_FAD-dep"/>
</dbReference>
<dbReference type="PATRIC" id="fig|1703.10.peg.142"/>
<evidence type="ECO:0000256" key="2">
    <source>
        <dbReference type="ARBA" id="ARBA00007330"/>
    </source>
</evidence>
<dbReference type="Gene3D" id="3.30.9.10">
    <property type="entry name" value="D-Amino Acid Oxidase, subunit A, domain 2"/>
    <property type="match status" value="1"/>
</dbReference>
<dbReference type="EMBL" id="FXYZ01000002">
    <property type="protein sequence ID" value="SMX67845.1"/>
    <property type="molecule type" value="Genomic_DNA"/>
</dbReference>
<dbReference type="InterPro" id="IPR031656">
    <property type="entry name" value="DAO_C"/>
</dbReference>
<dbReference type="Gene3D" id="1.10.8.870">
    <property type="entry name" value="Alpha-glycerophosphate oxidase, cap domain"/>
    <property type="match status" value="1"/>
</dbReference>
<evidence type="ECO:0000313" key="23">
    <source>
        <dbReference type="Proteomes" id="UP000234300"/>
    </source>
</evidence>
<dbReference type="PROSITE" id="PS00977">
    <property type="entry name" value="FAD_G3PDH_1"/>
    <property type="match status" value="1"/>
</dbReference>
<evidence type="ECO:0000313" key="10">
    <source>
        <dbReference type="EMBL" id="AOP51861.1"/>
    </source>
</evidence>
<evidence type="ECO:0000256" key="3">
    <source>
        <dbReference type="ARBA" id="ARBA00022630"/>
    </source>
</evidence>
<evidence type="ECO:0000313" key="12">
    <source>
        <dbReference type="EMBL" id="PCC43795.1"/>
    </source>
</evidence>
<dbReference type="Proteomes" id="UP000218377">
    <property type="component" value="Unassembled WGS sequence"/>
</dbReference>
<comment type="catalytic activity">
    <reaction evidence="7">
        <text>a quinone + sn-glycerol 3-phosphate = dihydroxyacetone phosphate + a quinol</text>
        <dbReference type="Rhea" id="RHEA:18977"/>
        <dbReference type="ChEBI" id="CHEBI:24646"/>
        <dbReference type="ChEBI" id="CHEBI:57597"/>
        <dbReference type="ChEBI" id="CHEBI:57642"/>
        <dbReference type="ChEBI" id="CHEBI:132124"/>
        <dbReference type="EC" id="1.1.5.3"/>
    </reaction>
</comment>
<dbReference type="InterPro" id="IPR036188">
    <property type="entry name" value="FAD/NAD-bd_sf"/>
</dbReference>
<feature type="domain" description="FAD dependent oxidoreductase" evidence="8">
    <location>
        <begin position="35"/>
        <end position="358"/>
    </location>
</feature>
<dbReference type="Proteomes" id="UP000234327">
    <property type="component" value="Unassembled WGS sequence"/>
</dbReference>
<evidence type="ECO:0000313" key="24">
    <source>
        <dbReference type="Proteomes" id="UP000234327"/>
    </source>
</evidence>
<evidence type="ECO:0000256" key="6">
    <source>
        <dbReference type="ARBA" id="ARBA00023002"/>
    </source>
</evidence>
<accession>A0A2H1KQ42</accession>
<dbReference type="PANTHER" id="PTHR11985">
    <property type="entry name" value="GLYCEROL-3-PHOSPHATE DEHYDROGENASE"/>
    <property type="match status" value="1"/>
</dbReference>
<evidence type="ECO:0000313" key="25">
    <source>
        <dbReference type="Proteomes" id="UP000297736"/>
    </source>
</evidence>
<evidence type="ECO:0000256" key="4">
    <source>
        <dbReference type="ARBA" id="ARBA00022798"/>
    </source>
</evidence>
<reference evidence="10" key="1">
    <citation type="submission" date="2016-09" db="EMBL/GenBank/DDBJ databases">
        <title>Complete Genome Sequence of Brevibacterium aurantiacum SMQ-1335.</title>
        <authorList>
            <person name="de Melo A.G."/>
            <person name="Labrie S.J."/>
            <person name="Dumaresq J."/>
            <person name="Roberts R.J."/>
            <person name="Tremblay D.M."/>
            <person name="Moineau S."/>
        </authorList>
    </citation>
    <scope>NUCLEOTIDE SEQUENCE</scope>
    <source>
        <strain evidence="10">SMQ-1335</strain>
    </source>
</reference>
<evidence type="ECO:0000313" key="19">
    <source>
        <dbReference type="Proteomes" id="UP000217564"/>
    </source>
</evidence>
<dbReference type="EMBL" id="NRGX01000001">
    <property type="protein sequence ID" value="PCC18394.1"/>
    <property type="molecule type" value="Genomic_DNA"/>
</dbReference>
<dbReference type="Proteomes" id="UP000234300">
    <property type="component" value="Unassembled WGS sequence"/>
</dbReference>
<accession>A0A2A3Z9N2</accession>
<evidence type="ECO:0000313" key="15">
    <source>
        <dbReference type="EMBL" id="SMX91662.1"/>
    </source>
</evidence>
<dbReference type="PANTHER" id="PTHR11985:SF35">
    <property type="entry name" value="ANAEROBIC GLYCEROL-3-PHOSPHATE DEHYDROGENASE SUBUNIT A"/>
    <property type="match status" value="1"/>
</dbReference>
<dbReference type="PRINTS" id="PR01001">
    <property type="entry name" value="FADG3PDH"/>
</dbReference>
<dbReference type="EMBL" id="NRGQ01000005">
    <property type="protein sequence ID" value="PCC43795.1"/>
    <property type="molecule type" value="Genomic_DNA"/>
</dbReference>
<evidence type="ECO:0000313" key="22">
    <source>
        <dbReference type="Proteomes" id="UP000234289"/>
    </source>
</evidence>
<evidence type="ECO:0000313" key="14">
    <source>
        <dbReference type="EMBL" id="SMX67845.1"/>
    </source>
</evidence>
<organism evidence="10 18">
    <name type="scientific">Brevibacterium aurantiacum</name>
    <dbReference type="NCBI Taxonomy" id="273384"/>
    <lineage>
        <taxon>Bacteria</taxon>
        <taxon>Bacillati</taxon>
        <taxon>Actinomycetota</taxon>
        <taxon>Actinomycetes</taxon>
        <taxon>Micrococcales</taxon>
        <taxon>Brevibacteriaceae</taxon>
        <taxon>Brevibacterium</taxon>
    </lineage>
</organism>
<keyword evidence="4" id="KW-0319">Glycerol metabolism</keyword>
<keyword evidence="6 7" id="KW-0560">Oxidoreductase</keyword>
<evidence type="ECO:0000313" key="21">
    <source>
        <dbReference type="Proteomes" id="UP000218620"/>
    </source>
</evidence>
<dbReference type="EMBL" id="NRGP01000002">
    <property type="protein sequence ID" value="PCC48239.1"/>
    <property type="molecule type" value="Genomic_DNA"/>
</dbReference>
<dbReference type="OrthoDB" id="9766796at2"/>
<evidence type="ECO:0000256" key="5">
    <source>
        <dbReference type="ARBA" id="ARBA00022827"/>
    </source>
</evidence>
<reference evidence="22" key="4">
    <citation type="submission" date="2017-03" db="EMBL/GenBank/DDBJ databases">
        <authorList>
            <person name="Monnet C."/>
        </authorList>
    </citation>
    <scope>NUCLEOTIDE SEQUENCE [LARGE SCALE GENOMIC DNA]</scope>
    <source>
        <strain evidence="22">CNRZ 920</strain>
    </source>
</reference>
<sequence length="532" mass="56520">MTSSTSGNTALNAERRARDIAELSEAEASGAEAFDLVVIGGGITGVGVALDAASRGLSVVLIERGDLASGTSGWSSKLAHGGLRYLAKLDVPIAWESAVERGHLMSRIAPHLVHPVQMVLPLHTHVGHLDATLIGTGFLAGDALRMLARTPKSLLPRPHRISPAEVRRLAPSTTAAGLRGGLLSWDGQIVDDARLVVTMARTAAAHGAHIITYASATSVESGRVHVTDQLTGEPHTIRAKQIINAAGVWADTLSDDVELAPSKGSHLLVRAESMGNPTAAITAPVPDHFGRFVFAVPWDDGLVMIGLTDDPHDGRIPQRARPDADERTFLLDIINAVLEDPLSPEDVVGSYAGFRPLLKGKADSGADLSRKHALLRDPQTDLLTIVGGKLTAYRRMAEDAVDAAVEAAGLTAKPCRTTTLSLVGAGAPRPRLPEHLIRRYGTDAEVVAAYGADNSALNEPVRDGIPFSGAEIRFAVEHELALTVEDVIDRRTRWGLVDADRDDLAAAVRRHAPELIDATQLPENTHHNQDEG</sequence>
<dbReference type="AlphaFoldDB" id="A0A1D7VYN3"/>
<dbReference type="GO" id="GO:0006071">
    <property type="term" value="P:glycerol metabolic process"/>
    <property type="evidence" value="ECO:0007669"/>
    <property type="project" value="UniProtKB-KW"/>
</dbReference>
<dbReference type="Proteomes" id="UP000218620">
    <property type="component" value="Unassembled WGS sequence"/>
</dbReference>
<evidence type="ECO:0000313" key="16">
    <source>
        <dbReference type="EMBL" id="SMY01801.1"/>
    </source>
</evidence>